<dbReference type="PANTHER" id="PTHR21563">
    <property type="entry name" value="ZINC FINGER C3H1 DOMAIN-CONTAINING PROTEIN"/>
    <property type="match status" value="1"/>
</dbReference>
<dbReference type="Pfam" id="PF10650">
    <property type="entry name" value="zf-C3H1"/>
    <property type="match status" value="1"/>
</dbReference>
<evidence type="ECO:0000313" key="4">
    <source>
        <dbReference type="EMBL" id="KMZ67211.1"/>
    </source>
</evidence>
<gene>
    <name evidence="4" type="ORF">ZOSMA_271G00080</name>
</gene>
<feature type="region of interest" description="Disordered" evidence="2">
    <location>
        <begin position="285"/>
        <end position="314"/>
    </location>
</feature>
<reference evidence="5" key="1">
    <citation type="journal article" date="2016" name="Nature">
        <title>The genome of the seagrass Zostera marina reveals angiosperm adaptation to the sea.</title>
        <authorList>
            <person name="Olsen J.L."/>
            <person name="Rouze P."/>
            <person name="Verhelst B."/>
            <person name="Lin Y.-C."/>
            <person name="Bayer T."/>
            <person name="Collen J."/>
            <person name="Dattolo E."/>
            <person name="De Paoli E."/>
            <person name="Dittami S."/>
            <person name="Maumus F."/>
            <person name="Michel G."/>
            <person name="Kersting A."/>
            <person name="Lauritano C."/>
            <person name="Lohaus R."/>
            <person name="Toepel M."/>
            <person name="Tonon T."/>
            <person name="Vanneste K."/>
            <person name="Amirebrahimi M."/>
            <person name="Brakel J."/>
            <person name="Bostroem C."/>
            <person name="Chovatia M."/>
            <person name="Grimwood J."/>
            <person name="Jenkins J.W."/>
            <person name="Jueterbock A."/>
            <person name="Mraz A."/>
            <person name="Stam W.T."/>
            <person name="Tice H."/>
            <person name="Bornberg-Bauer E."/>
            <person name="Green P.J."/>
            <person name="Pearson G.A."/>
            <person name="Procaccini G."/>
            <person name="Duarte C.M."/>
            <person name="Schmutz J."/>
            <person name="Reusch T.B.H."/>
            <person name="Van de Peer Y."/>
        </authorList>
    </citation>
    <scope>NUCLEOTIDE SEQUENCE [LARGE SCALE GENOMIC DNA]</scope>
    <source>
        <strain evidence="5">cv. Finnish</strain>
    </source>
</reference>
<feature type="region of interest" description="Disordered" evidence="2">
    <location>
        <begin position="1"/>
        <end position="48"/>
    </location>
</feature>
<dbReference type="Proteomes" id="UP000036987">
    <property type="component" value="Unassembled WGS sequence"/>
</dbReference>
<dbReference type="EMBL" id="LFYR01000918">
    <property type="protein sequence ID" value="KMZ67211.1"/>
    <property type="molecule type" value="Genomic_DNA"/>
</dbReference>
<keyword evidence="1" id="KW-0175">Coiled coil</keyword>
<feature type="domain" description="Putative zinc-finger" evidence="3">
    <location>
        <begin position="861"/>
        <end position="881"/>
    </location>
</feature>
<dbReference type="GO" id="GO:0005634">
    <property type="term" value="C:nucleus"/>
    <property type="evidence" value="ECO:0000318"/>
    <property type="project" value="GO_Central"/>
</dbReference>
<name>A0A0K9PE30_ZOSMR</name>
<dbReference type="PANTHER" id="PTHR21563:SF3">
    <property type="entry name" value="ZINC FINGER C3H1 DOMAIN-CONTAINING PROTEIN"/>
    <property type="match status" value="1"/>
</dbReference>
<keyword evidence="5" id="KW-1185">Reference proteome</keyword>
<feature type="region of interest" description="Disordered" evidence="2">
    <location>
        <begin position="82"/>
        <end position="112"/>
    </location>
</feature>
<dbReference type="InterPro" id="IPR039278">
    <property type="entry name" value="Red1"/>
</dbReference>
<evidence type="ECO:0000256" key="2">
    <source>
        <dbReference type="SAM" id="MobiDB-lite"/>
    </source>
</evidence>
<proteinExistence type="predicted"/>
<feature type="compositionally biased region" description="Basic and acidic residues" evidence="2">
    <location>
        <begin position="297"/>
        <end position="313"/>
    </location>
</feature>
<sequence length="1663" mass="188124">MAESIDALRAKAMASMVSPSASPSPVNPNNRIPPVLYPKSTDSAPRISKDSGSSFLVDNLHTVKVTPPTNPTQFKHFPINVPTIQSENPKKGSKLSINTSSKLPPVQKRVASKNSYNKQNLKRVPFKSTWRAPCGSVDNLVISFSDDDTESEPDDHDIHSEIGDKREYNRNIDVEEIKSQRPSATSSMGACIPPKASNFKIPKQNQIHPNYTSAPSKMLHEKLSLTACKNELQSQKHDSATNILTENNQVDIKDVLTDNKKVFLHQTGPVQKTDLNFQKYLNQRKRKNSPVNGRTYRSSDLETHVESKIDGKNSKRLKLNKSAQSKNTSDGCIKTGLLDQINLRKNLCPDDTNKTFSTSSEVLCEELTSYSNAVAITTLNGFPSMQENNCTSIACISSNDDILTHKAIIGSTTEYHKKESNAEDVASCNKNPFSPNLRSFSNPLLVSHSRTLNIPQVGDMIANKESLMRLEDSIDKELEEAQQHRRKCECEEIEALKAYRKAQIALMDANDRCSKAYSRREQFANQFRTFMMNLSSSSGSSVWHSKYGNTMDLVSRVPNADNVVHYDSLYQHMDMHKLASMQCIESEPDVQKSNLKLPCKSDEVLTLTSNQNNMLTKDNKQEMMLNVNVNPFTVSHEGRRKNLVNVDNESERECQTGNDYELEAALRSKLVSRLNQKTIAEAISNKGNAQESFDNGKINGISLHRIETIDSGKLGNQIPLFFSKNELLEEEKDQQSGLCKLDDDVMISHGQYSSTSTSPTLNCQSIPTLDFYKTINFSEDLSTISHISVCPLPSSVLGIFSKHLKFILPDSSFSNEKVLGVYDVMVGIAEDCFNEHICLLSKIIRIDSSTSYHTIDPFWPFCMFEIRGKCNDEDCPWQHLRDTHKIQKHTDHNTLSDSDCQFSSFSTLNKPADSPRASLSKYNENAAYIPSYFIGSNLIKSDTHPSGSLLARSNWQFWENSFCTFFRYPFSIERPLLLDTLTLCDGNEHADDGYSNMLSLYIQSEDNNHIIHPLTDSEQSLELAIDLFTKEENKLMARTKALLVLSRSLEVNPNSIILWIVYLHIFYRKEKEIGKDDMFLEAVHHNKGSYELWLMYINSRIQLDQRITAYINAINSLCQISCNINTDSGKLSSCILDLFLQMIDFLCMSGKVDVAISTANKLLNPSTAGSSDCVVLPEIFSCLMISDRCIFCICCIYVTMYRKLPEVVVQKLELIQDRPFEIVWPFVQLTINKKSQALELMQKTLDKLNMNEGIENEKACLQTSIHEAHFLAVSHVRFFVAIEGLNGCSDLLTKYMSRYPTCVKLISLSCHCLKHLKNQSTFDLFERALHNWPKHITGIQCLWNQYAEHILNCKNFSGVKDLMDRWFCFFCKVKDLESTDYIKNGLASPADLPSLLLDSGGFHYSQDDITFGFLNLFLYELLQNDTVKAQLALNEALKHSPPDFFKHCIREFAAFLLPRSASLLPVRRILEHPTGYLRDPRYPIILSPLSRNIFNKIKKPRLRQMIDRLLGPVSRDCSLLNLVLQDCYGPSLLPEIFDEPKVLVDFTESLLELTPTNYTLAISVHKASSRDFKDSGVLFWASSLLVNSIVQVFPVAPEQVWLDAFNLLRTLDCPVLIEKFLSHGLQIYPFSVKLWQSYYDLSKVNGDSISVLNSATEKGIYVV</sequence>
<evidence type="ECO:0000259" key="3">
    <source>
        <dbReference type="Pfam" id="PF10650"/>
    </source>
</evidence>
<protein>
    <recommendedName>
        <fullName evidence="3">Putative zinc-finger domain-containing protein</fullName>
    </recommendedName>
</protein>
<dbReference type="OMA" id="TVLEAWH"/>
<dbReference type="Gene3D" id="1.25.40.10">
    <property type="entry name" value="Tetratricopeptide repeat domain"/>
    <property type="match status" value="1"/>
</dbReference>
<comment type="caution">
    <text evidence="4">The sequence shown here is derived from an EMBL/GenBank/DDBJ whole genome shotgun (WGS) entry which is preliminary data.</text>
</comment>
<dbReference type="InterPro" id="IPR019607">
    <property type="entry name" value="Putative_zinc-finger_domain"/>
</dbReference>
<evidence type="ECO:0000256" key="1">
    <source>
        <dbReference type="SAM" id="Coils"/>
    </source>
</evidence>
<feature type="compositionally biased region" description="Low complexity" evidence="2">
    <location>
        <begin position="12"/>
        <end position="30"/>
    </location>
</feature>
<accession>A0A0K9PE30</accession>
<dbReference type="SUPFAM" id="SSF48452">
    <property type="entry name" value="TPR-like"/>
    <property type="match status" value="1"/>
</dbReference>
<dbReference type="InterPro" id="IPR011990">
    <property type="entry name" value="TPR-like_helical_dom_sf"/>
</dbReference>
<feature type="coiled-coil region" evidence="1">
    <location>
        <begin position="464"/>
        <end position="494"/>
    </location>
</feature>
<evidence type="ECO:0000313" key="5">
    <source>
        <dbReference type="Proteomes" id="UP000036987"/>
    </source>
</evidence>
<dbReference type="OrthoDB" id="1922977at2759"/>
<organism evidence="4 5">
    <name type="scientific">Zostera marina</name>
    <name type="common">Eelgrass</name>
    <dbReference type="NCBI Taxonomy" id="29655"/>
    <lineage>
        <taxon>Eukaryota</taxon>
        <taxon>Viridiplantae</taxon>
        <taxon>Streptophyta</taxon>
        <taxon>Embryophyta</taxon>
        <taxon>Tracheophyta</taxon>
        <taxon>Spermatophyta</taxon>
        <taxon>Magnoliopsida</taxon>
        <taxon>Liliopsida</taxon>
        <taxon>Zosteraceae</taxon>
        <taxon>Zostera</taxon>
    </lineage>
</organism>
<dbReference type="STRING" id="29655.A0A0K9PE30"/>